<evidence type="ECO:0000313" key="12">
    <source>
        <dbReference type="EMBL" id="QDZ23477.1"/>
    </source>
</evidence>
<evidence type="ECO:0000256" key="5">
    <source>
        <dbReference type="ARBA" id="ARBA00022679"/>
    </source>
</evidence>
<comment type="subunit">
    <text evidence="3">Homotrimer.</text>
</comment>
<sequence length="359" mass="39658">MARGTTNASRGAVCECRASGRSVRSQALPRPCRSGPRRRRGVKVRAEGKLSDLTSVVESQQFDRGMLEDLFEVTKEMERIVEDGAECSLLAGKVMGTLFYEPSTRTRLSFETAMCRLGGKVVSTENAREFSSVAKGETLEDTVRTLEQYVDVIVLRHFQAGSARIAADAASVPLISAGDGPGQHPTQALLDIYTIQKEIGRIDETKVALVGDLANGRTARSLAYVLSKFDKVKLYFVAPDVVRINQDIKDHLTKNGCEWEEVNDLATVAAEVDVLYQTRIQKERFGDKPEDYEKAQGKYIVDKKLVTSMKKGAVVLHPLPRVGEITPEVDSDPRAAYFRQAKNGLYIRMALLTTLLKGN</sequence>
<dbReference type="Proteomes" id="UP000316726">
    <property type="component" value="Chromosome 10"/>
</dbReference>
<organism evidence="12 13">
    <name type="scientific">Chloropicon primus</name>
    <dbReference type="NCBI Taxonomy" id="1764295"/>
    <lineage>
        <taxon>Eukaryota</taxon>
        <taxon>Viridiplantae</taxon>
        <taxon>Chlorophyta</taxon>
        <taxon>Chloropicophyceae</taxon>
        <taxon>Chloropicales</taxon>
        <taxon>Chloropicaceae</taxon>
        <taxon>Chloropicon</taxon>
    </lineage>
</organism>
<dbReference type="InterPro" id="IPR006131">
    <property type="entry name" value="Asp_carbamoyltransf_Asp/Orn-bd"/>
</dbReference>
<dbReference type="AlphaFoldDB" id="A0A5B8MT38"/>
<dbReference type="PANTHER" id="PTHR45753:SF6">
    <property type="entry name" value="ASPARTATE CARBAMOYLTRANSFERASE"/>
    <property type="match status" value="1"/>
</dbReference>
<dbReference type="GO" id="GO:0016597">
    <property type="term" value="F:amino acid binding"/>
    <property type="evidence" value="ECO:0007669"/>
    <property type="project" value="InterPro"/>
</dbReference>
<dbReference type="GO" id="GO:0004070">
    <property type="term" value="F:aspartate carbamoyltransferase activity"/>
    <property type="evidence" value="ECO:0007669"/>
    <property type="project" value="UniProtKB-EC"/>
</dbReference>
<evidence type="ECO:0000256" key="4">
    <source>
        <dbReference type="ARBA" id="ARBA00013008"/>
    </source>
</evidence>
<comment type="pathway">
    <text evidence="1">Pyrimidine metabolism; UMP biosynthesis via de novo pathway; (S)-dihydroorotate from bicarbonate: step 2/3.</text>
</comment>
<dbReference type="EMBL" id="CP031043">
    <property type="protein sequence ID" value="QDZ23477.1"/>
    <property type="molecule type" value="Genomic_DNA"/>
</dbReference>
<reference evidence="12 13" key="1">
    <citation type="submission" date="2018-07" db="EMBL/GenBank/DDBJ databases">
        <title>The complete nuclear genome of the prasinophyte Chloropicon primus (CCMP1205).</title>
        <authorList>
            <person name="Pombert J.-F."/>
            <person name="Otis C."/>
            <person name="Turmel M."/>
            <person name="Lemieux C."/>
        </authorList>
    </citation>
    <scope>NUCLEOTIDE SEQUENCE [LARGE SCALE GENOMIC DNA]</scope>
    <source>
        <strain evidence="12 13">CCMP1205</strain>
    </source>
</reference>
<dbReference type="Pfam" id="PF02729">
    <property type="entry name" value="OTCace_N"/>
    <property type="match status" value="1"/>
</dbReference>
<gene>
    <name evidence="12" type="ORF">A3770_10p59950</name>
</gene>
<dbReference type="FunFam" id="3.40.50.1370:FF:000001">
    <property type="entry name" value="Aspartate carbamoyltransferase"/>
    <property type="match status" value="1"/>
</dbReference>
<dbReference type="Gene3D" id="3.40.50.1370">
    <property type="entry name" value="Aspartate/ornithine carbamoyltransferase"/>
    <property type="match status" value="2"/>
</dbReference>
<comment type="catalytic activity">
    <reaction evidence="8">
        <text>carbamoyl phosphate + L-aspartate = N-carbamoyl-L-aspartate + phosphate + H(+)</text>
        <dbReference type="Rhea" id="RHEA:20013"/>
        <dbReference type="ChEBI" id="CHEBI:15378"/>
        <dbReference type="ChEBI" id="CHEBI:29991"/>
        <dbReference type="ChEBI" id="CHEBI:32814"/>
        <dbReference type="ChEBI" id="CHEBI:43474"/>
        <dbReference type="ChEBI" id="CHEBI:58228"/>
        <dbReference type="EC" id="2.1.3.2"/>
    </reaction>
</comment>
<dbReference type="PANTHER" id="PTHR45753">
    <property type="entry name" value="ORNITHINE CARBAMOYLTRANSFERASE, MITOCHONDRIAL"/>
    <property type="match status" value="1"/>
</dbReference>
<name>A0A5B8MT38_9CHLO</name>
<proteinExistence type="inferred from homology"/>
<dbReference type="InterPro" id="IPR006130">
    <property type="entry name" value="Asp/Orn_carbamoylTrfase"/>
</dbReference>
<dbReference type="UniPathway" id="UPA00070">
    <property type="reaction ID" value="UER00116"/>
</dbReference>
<comment type="similarity">
    <text evidence="2">Belongs to the aspartate/ornithine carbamoyltransferase superfamily. ATCase family.</text>
</comment>
<dbReference type="GO" id="GO:0006207">
    <property type="term" value="P:'de novo' pyrimidine nucleobase biosynthetic process"/>
    <property type="evidence" value="ECO:0007669"/>
    <property type="project" value="InterPro"/>
</dbReference>
<dbReference type="PRINTS" id="PR00100">
    <property type="entry name" value="AOTCASE"/>
</dbReference>
<evidence type="ECO:0000256" key="9">
    <source>
        <dbReference type="RuleBase" id="RU003634"/>
    </source>
</evidence>
<comment type="function">
    <text evidence="7">Catalyzes the condensation of carbamoyl phosphate and aspartate to form carbamoyl aspartate and inorganic phosphate, the committed step in the de novo pyrimidine nucleotide biosynthesis pathway.</text>
</comment>
<evidence type="ECO:0000256" key="6">
    <source>
        <dbReference type="ARBA" id="ARBA00022975"/>
    </source>
</evidence>
<protein>
    <recommendedName>
        <fullName evidence="4">aspartate carbamoyltransferase</fullName>
        <ecNumber evidence="4">2.1.3.2</ecNumber>
    </recommendedName>
</protein>
<dbReference type="NCBIfam" id="TIGR00670">
    <property type="entry name" value="asp_carb_tr"/>
    <property type="match status" value="1"/>
</dbReference>
<keyword evidence="13" id="KW-1185">Reference proteome</keyword>
<accession>A0A5B8MT38</accession>
<evidence type="ECO:0000259" key="10">
    <source>
        <dbReference type="Pfam" id="PF00185"/>
    </source>
</evidence>
<dbReference type="PRINTS" id="PR00101">
    <property type="entry name" value="ATCASE"/>
</dbReference>
<feature type="domain" description="Aspartate/ornithine carbamoyltransferase carbamoyl-P binding" evidence="11">
    <location>
        <begin position="56"/>
        <end position="196"/>
    </location>
</feature>
<dbReference type="OrthoDB" id="1924069at2759"/>
<keyword evidence="5 9" id="KW-0808">Transferase</keyword>
<dbReference type="FunFam" id="3.40.50.1370:FF:000002">
    <property type="entry name" value="Aspartate carbamoyltransferase 2"/>
    <property type="match status" value="1"/>
</dbReference>
<evidence type="ECO:0000313" key="13">
    <source>
        <dbReference type="Proteomes" id="UP000316726"/>
    </source>
</evidence>
<evidence type="ECO:0000256" key="2">
    <source>
        <dbReference type="ARBA" id="ARBA00008896"/>
    </source>
</evidence>
<dbReference type="GO" id="GO:0006520">
    <property type="term" value="P:amino acid metabolic process"/>
    <property type="evidence" value="ECO:0007669"/>
    <property type="project" value="InterPro"/>
</dbReference>
<dbReference type="Pfam" id="PF00185">
    <property type="entry name" value="OTCace"/>
    <property type="match status" value="1"/>
</dbReference>
<dbReference type="STRING" id="1764295.A0A5B8MT38"/>
<dbReference type="InterPro" id="IPR036901">
    <property type="entry name" value="Asp/Orn_carbamoylTrfase_sf"/>
</dbReference>
<evidence type="ECO:0000259" key="11">
    <source>
        <dbReference type="Pfam" id="PF02729"/>
    </source>
</evidence>
<evidence type="ECO:0000256" key="3">
    <source>
        <dbReference type="ARBA" id="ARBA00011233"/>
    </source>
</evidence>
<evidence type="ECO:0000256" key="1">
    <source>
        <dbReference type="ARBA" id="ARBA00004852"/>
    </source>
</evidence>
<dbReference type="SUPFAM" id="SSF53671">
    <property type="entry name" value="Aspartate/ornithine carbamoyltransferase"/>
    <property type="match status" value="1"/>
</dbReference>
<dbReference type="GO" id="GO:0044205">
    <property type="term" value="P:'de novo' UMP biosynthetic process"/>
    <property type="evidence" value="ECO:0007669"/>
    <property type="project" value="UniProtKB-UniPathway"/>
</dbReference>
<dbReference type="HAMAP" id="MF_00001">
    <property type="entry name" value="Asp_carb_tr"/>
    <property type="match status" value="1"/>
</dbReference>
<dbReference type="NCBIfam" id="NF002032">
    <property type="entry name" value="PRK00856.1"/>
    <property type="match status" value="1"/>
</dbReference>
<keyword evidence="6" id="KW-0665">Pyrimidine biosynthesis</keyword>
<dbReference type="InterPro" id="IPR006132">
    <property type="entry name" value="Asp/Orn_carbamoyltranf_P-bd"/>
</dbReference>
<evidence type="ECO:0000256" key="7">
    <source>
        <dbReference type="ARBA" id="ARBA00043884"/>
    </source>
</evidence>
<dbReference type="EC" id="2.1.3.2" evidence="4"/>
<dbReference type="PROSITE" id="PS00097">
    <property type="entry name" value="CARBAMOYLTRANSFERASE"/>
    <property type="match status" value="1"/>
</dbReference>
<dbReference type="InterPro" id="IPR002082">
    <property type="entry name" value="Asp_carbamoyltransf"/>
</dbReference>
<evidence type="ECO:0000256" key="8">
    <source>
        <dbReference type="ARBA" id="ARBA00048859"/>
    </source>
</evidence>
<feature type="domain" description="Aspartate/ornithine carbamoyltransferase Asp/Orn-binding" evidence="10">
    <location>
        <begin position="204"/>
        <end position="354"/>
    </location>
</feature>